<dbReference type="AlphaFoldDB" id="A0A6B8RFL3"/>
<feature type="compositionally biased region" description="Low complexity" evidence="1">
    <location>
        <begin position="39"/>
        <end position="52"/>
    </location>
</feature>
<proteinExistence type="predicted"/>
<organism evidence="3 4">
    <name type="scientific">Paenibacillus psychroresistens</name>
    <dbReference type="NCBI Taxonomy" id="1778678"/>
    <lineage>
        <taxon>Bacteria</taxon>
        <taxon>Bacillati</taxon>
        <taxon>Bacillota</taxon>
        <taxon>Bacilli</taxon>
        <taxon>Bacillales</taxon>
        <taxon>Paenibacillaceae</taxon>
        <taxon>Paenibacillus</taxon>
    </lineage>
</organism>
<name>A0A6B8RFL3_9BACL</name>
<evidence type="ECO:0000313" key="3">
    <source>
        <dbReference type="EMBL" id="QGQ94282.1"/>
    </source>
</evidence>
<keyword evidence="2" id="KW-0732">Signal</keyword>
<keyword evidence="4" id="KW-1185">Reference proteome</keyword>
<dbReference type="Pfam" id="PF13416">
    <property type="entry name" value="SBP_bac_8"/>
    <property type="match status" value="1"/>
</dbReference>
<dbReference type="PROSITE" id="PS51257">
    <property type="entry name" value="PROKAR_LIPOPROTEIN"/>
    <property type="match status" value="1"/>
</dbReference>
<evidence type="ECO:0000256" key="2">
    <source>
        <dbReference type="SAM" id="SignalP"/>
    </source>
</evidence>
<dbReference type="Gene3D" id="3.40.190.10">
    <property type="entry name" value="Periplasmic binding protein-like II"/>
    <property type="match status" value="2"/>
</dbReference>
<dbReference type="PANTHER" id="PTHR43649:SF12">
    <property type="entry name" value="DIACETYLCHITOBIOSE BINDING PROTEIN DASA"/>
    <property type="match status" value="1"/>
</dbReference>
<dbReference type="PANTHER" id="PTHR43649">
    <property type="entry name" value="ARABINOSE-BINDING PROTEIN-RELATED"/>
    <property type="match status" value="1"/>
</dbReference>
<dbReference type="KEGG" id="ppsc:EHS13_04860"/>
<dbReference type="InterPro" id="IPR050490">
    <property type="entry name" value="Bact_solute-bd_prot1"/>
</dbReference>
<dbReference type="SUPFAM" id="SSF53850">
    <property type="entry name" value="Periplasmic binding protein-like II"/>
    <property type="match status" value="1"/>
</dbReference>
<gene>
    <name evidence="3" type="ORF">EHS13_04860</name>
</gene>
<protein>
    <submittedName>
        <fullName evidence="3">Extracellular solute-binding protein</fullName>
    </submittedName>
</protein>
<feature type="signal peptide" evidence="2">
    <location>
        <begin position="1"/>
        <end position="21"/>
    </location>
</feature>
<reference evidence="4" key="1">
    <citation type="submission" date="2018-11" db="EMBL/GenBank/DDBJ databases">
        <title>Complete genome sequence of Paenibacillus sp. ML311-T8.</title>
        <authorList>
            <person name="Nam Y.-D."/>
            <person name="Kang J."/>
            <person name="Chung W.-H."/>
            <person name="Park Y.S."/>
        </authorList>
    </citation>
    <scope>NUCLEOTIDE SEQUENCE [LARGE SCALE GENOMIC DNA]</scope>
    <source>
        <strain evidence="4">ML311-T8</strain>
    </source>
</reference>
<evidence type="ECO:0000256" key="1">
    <source>
        <dbReference type="SAM" id="MobiDB-lite"/>
    </source>
</evidence>
<evidence type="ECO:0000313" key="4">
    <source>
        <dbReference type="Proteomes" id="UP000426246"/>
    </source>
</evidence>
<dbReference type="RefSeq" id="WP_155699283.1">
    <property type="nucleotide sequence ID" value="NZ_CP034235.1"/>
</dbReference>
<feature type="chain" id="PRO_5038437746" evidence="2">
    <location>
        <begin position="22"/>
        <end position="555"/>
    </location>
</feature>
<dbReference type="OrthoDB" id="9787283at2"/>
<dbReference type="InterPro" id="IPR006059">
    <property type="entry name" value="SBP"/>
</dbReference>
<accession>A0A6B8RFL3</accession>
<feature type="region of interest" description="Disordered" evidence="1">
    <location>
        <begin position="31"/>
        <end position="52"/>
    </location>
</feature>
<dbReference type="Proteomes" id="UP000426246">
    <property type="component" value="Chromosome"/>
</dbReference>
<dbReference type="EMBL" id="CP034235">
    <property type="protein sequence ID" value="QGQ94282.1"/>
    <property type="molecule type" value="Genomic_DNA"/>
</dbReference>
<sequence>MKKRLSFVLSCFLIISLVVLSACTKSSNDAVSPSADASTNAPAETAAATAAPGATNEGLPIVTEPITLKGFAAKHAVQSDWNEMIIMKDFAKRSNINIEWENIGDDVFKEKLNLKFASNDLPDLVARASLTDADVSKFAQDGSIIDLTPLIESSAPNFKKILDADPTIRKAITAADGKIYSLPLIYQPEIGKAHVLWINKKILDQLGLPVPTTTDEYYNALAAYKEKNPSGKDGAVPLSDFSSDMGRYLLAFSGLFGVGNKGGVFFNDGVDLGPDGNMRFFKTDPLYKDELQFFNKLWTNKLIDPESFTHTAADWIAKIGSNEVFSYMQSDVAFSKEAAPDFVTVPGIKGPHGDQAWHSYNPGIRKGNSVITKANKFPEATMRWFDYWFSEQGLIEQQFGIKDETYKINADGTYESLLGPEEGGKISPNYGGGIPMNVTIDEFMIHPLKQPEGVTNLQQSLDGIESFKAYFPKNDVNPFAFTTEETNQMNAFRTDVLGSGSNPGQTAYIKEMETKFITGKESFDNWDAYVKKVADLGLADFMKIQNDALKRYNAQ</sequence>